<evidence type="ECO:0000313" key="3">
    <source>
        <dbReference type="Proteomes" id="UP000054166"/>
    </source>
</evidence>
<organism evidence="2 3">
    <name type="scientific">Piloderma croceum (strain F 1598)</name>
    <dbReference type="NCBI Taxonomy" id="765440"/>
    <lineage>
        <taxon>Eukaryota</taxon>
        <taxon>Fungi</taxon>
        <taxon>Dikarya</taxon>
        <taxon>Basidiomycota</taxon>
        <taxon>Agaricomycotina</taxon>
        <taxon>Agaricomycetes</taxon>
        <taxon>Agaricomycetidae</taxon>
        <taxon>Atheliales</taxon>
        <taxon>Atheliaceae</taxon>
        <taxon>Piloderma</taxon>
    </lineage>
</organism>
<dbReference type="AlphaFoldDB" id="A0A0C3BFY8"/>
<protein>
    <recommendedName>
        <fullName evidence="1">Rad21/Rec8-like protein C-terminal eukaryotic domain-containing protein</fullName>
    </recommendedName>
</protein>
<gene>
    <name evidence="2" type="ORF">PILCRDRAFT_817178</name>
</gene>
<reference evidence="3" key="2">
    <citation type="submission" date="2015-01" db="EMBL/GenBank/DDBJ databases">
        <title>Evolutionary Origins and Diversification of the Mycorrhizal Mutualists.</title>
        <authorList>
            <consortium name="DOE Joint Genome Institute"/>
            <consortium name="Mycorrhizal Genomics Consortium"/>
            <person name="Kohler A."/>
            <person name="Kuo A."/>
            <person name="Nagy L.G."/>
            <person name="Floudas D."/>
            <person name="Copeland A."/>
            <person name="Barry K.W."/>
            <person name="Cichocki N."/>
            <person name="Veneault-Fourrey C."/>
            <person name="LaButti K."/>
            <person name="Lindquist E.A."/>
            <person name="Lipzen A."/>
            <person name="Lundell T."/>
            <person name="Morin E."/>
            <person name="Murat C."/>
            <person name="Riley R."/>
            <person name="Ohm R."/>
            <person name="Sun H."/>
            <person name="Tunlid A."/>
            <person name="Henrissat B."/>
            <person name="Grigoriev I.V."/>
            <person name="Hibbett D.S."/>
            <person name="Martin F."/>
        </authorList>
    </citation>
    <scope>NUCLEOTIDE SEQUENCE [LARGE SCALE GENOMIC DNA]</scope>
    <source>
        <strain evidence="3">F 1598</strain>
    </source>
</reference>
<reference evidence="2 3" key="1">
    <citation type="submission" date="2014-04" db="EMBL/GenBank/DDBJ databases">
        <authorList>
            <consortium name="DOE Joint Genome Institute"/>
            <person name="Kuo A."/>
            <person name="Tarkka M."/>
            <person name="Buscot F."/>
            <person name="Kohler A."/>
            <person name="Nagy L.G."/>
            <person name="Floudas D."/>
            <person name="Copeland A."/>
            <person name="Barry K.W."/>
            <person name="Cichocki N."/>
            <person name="Veneault-Fourrey C."/>
            <person name="LaButti K."/>
            <person name="Lindquist E.A."/>
            <person name="Lipzen A."/>
            <person name="Lundell T."/>
            <person name="Morin E."/>
            <person name="Murat C."/>
            <person name="Sun H."/>
            <person name="Tunlid A."/>
            <person name="Henrissat B."/>
            <person name="Grigoriev I.V."/>
            <person name="Hibbett D.S."/>
            <person name="Martin F."/>
            <person name="Nordberg H.P."/>
            <person name="Cantor M.N."/>
            <person name="Hua S.X."/>
        </authorList>
    </citation>
    <scope>NUCLEOTIDE SEQUENCE [LARGE SCALE GENOMIC DNA]</scope>
    <source>
        <strain evidence="2 3">F 1598</strain>
    </source>
</reference>
<evidence type="ECO:0000259" key="1">
    <source>
        <dbReference type="Pfam" id="PF04824"/>
    </source>
</evidence>
<dbReference type="SUPFAM" id="SSF46785">
    <property type="entry name" value="Winged helix' DNA-binding domain"/>
    <property type="match status" value="1"/>
</dbReference>
<accession>A0A0C3BFY8</accession>
<dbReference type="STRING" id="765440.A0A0C3BFY8"/>
<keyword evidence="3" id="KW-1185">Reference proteome</keyword>
<proteinExistence type="predicted"/>
<feature type="domain" description="Rad21/Rec8-like protein C-terminal eukaryotic" evidence="1">
    <location>
        <begin position="15"/>
        <end position="58"/>
    </location>
</feature>
<dbReference type="InterPro" id="IPR006909">
    <property type="entry name" value="Rad21/Rec8_C_eu"/>
</dbReference>
<dbReference type="Pfam" id="PF04824">
    <property type="entry name" value="Rad21_Rec8"/>
    <property type="match status" value="1"/>
</dbReference>
<dbReference type="Gene3D" id="1.10.10.580">
    <property type="entry name" value="Structural maintenance of chromosome 1. Chain E"/>
    <property type="match status" value="1"/>
</dbReference>
<dbReference type="HOGENOM" id="CLU_209330_0_0_1"/>
<sequence>MQFQTLPDSSAFLTFADIVPNATSNPHVASAALYHCLVLGTKDLVRLNQLEAYGPISIIINS</sequence>
<dbReference type="Proteomes" id="UP000054166">
    <property type="component" value="Unassembled WGS sequence"/>
</dbReference>
<name>A0A0C3BFY8_PILCF</name>
<dbReference type="InterPro" id="IPR036390">
    <property type="entry name" value="WH_DNA-bd_sf"/>
</dbReference>
<dbReference type="InParanoid" id="A0A0C3BFY8"/>
<evidence type="ECO:0000313" key="2">
    <source>
        <dbReference type="EMBL" id="KIM85183.1"/>
    </source>
</evidence>
<dbReference type="EMBL" id="KN832985">
    <property type="protein sequence ID" value="KIM85183.1"/>
    <property type="molecule type" value="Genomic_DNA"/>
</dbReference>
<dbReference type="InterPro" id="IPR023093">
    <property type="entry name" value="ScpA-like_C"/>
</dbReference>